<protein>
    <recommendedName>
        <fullName evidence="4">RNA polymerase sigma factor 70 region 4 type 2 domain-containing protein</fullName>
    </recommendedName>
</protein>
<evidence type="ECO:0000313" key="2">
    <source>
        <dbReference type="EMBL" id="GEB48527.1"/>
    </source>
</evidence>
<evidence type="ECO:0000256" key="1">
    <source>
        <dbReference type="SAM" id="MobiDB-lite"/>
    </source>
</evidence>
<dbReference type="Gene3D" id="1.10.10.10">
    <property type="entry name" value="Winged helix-like DNA-binding domain superfamily/Winged helix DNA-binding domain"/>
    <property type="match status" value="1"/>
</dbReference>
<feature type="compositionally biased region" description="Basic and acidic residues" evidence="1">
    <location>
        <begin position="57"/>
        <end position="70"/>
    </location>
</feature>
<dbReference type="InterPro" id="IPR036388">
    <property type="entry name" value="WH-like_DNA-bd_sf"/>
</dbReference>
<organism evidence="2 3">
    <name type="scientific">Streptomyces cacaoi</name>
    <dbReference type="NCBI Taxonomy" id="1898"/>
    <lineage>
        <taxon>Bacteria</taxon>
        <taxon>Bacillati</taxon>
        <taxon>Actinomycetota</taxon>
        <taxon>Actinomycetes</taxon>
        <taxon>Kitasatosporales</taxon>
        <taxon>Streptomycetaceae</taxon>
        <taxon>Streptomyces</taxon>
    </lineage>
</organism>
<gene>
    <name evidence="2" type="ORF">SCA03_10780</name>
</gene>
<feature type="compositionally biased region" description="Pro residues" evidence="1">
    <location>
        <begin position="74"/>
        <end position="84"/>
    </location>
</feature>
<evidence type="ECO:0000313" key="3">
    <source>
        <dbReference type="Proteomes" id="UP000319210"/>
    </source>
</evidence>
<dbReference type="EMBL" id="BJMM01000003">
    <property type="protein sequence ID" value="GEB48527.1"/>
    <property type="molecule type" value="Genomic_DNA"/>
</dbReference>
<reference evidence="2 3" key="1">
    <citation type="submission" date="2019-06" db="EMBL/GenBank/DDBJ databases">
        <title>Whole genome shotgun sequence of Streptomyces cacaoi subsp. cacaoi NBRC 12748.</title>
        <authorList>
            <person name="Hosoyama A."/>
            <person name="Uohara A."/>
            <person name="Ohji S."/>
            <person name="Ichikawa N."/>
        </authorList>
    </citation>
    <scope>NUCLEOTIDE SEQUENCE [LARGE SCALE GENOMIC DNA]</scope>
    <source>
        <strain evidence="2 3">NBRC 12748</strain>
    </source>
</reference>
<feature type="region of interest" description="Disordered" evidence="1">
    <location>
        <begin position="1"/>
        <end position="120"/>
    </location>
</feature>
<feature type="compositionally biased region" description="Basic and acidic residues" evidence="1">
    <location>
        <begin position="11"/>
        <end position="24"/>
    </location>
</feature>
<dbReference type="AlphaFoldDB" id="A0A4Y3QV23"/>
<feature type="region of interest" description="Disordered" evidence="1">
    <location>
        <begin position="251"/>
        <end position="289"/>
    </location>
</feature>
<name>A0A4Y3QV23_STRCI</name>
<evidence type="ECO:0008006" key="4">
    <source>
        <dbReference type="Google" id="ProtNLM"/>
    </source>
</evidence>
<feature type="compositionally biased region" description="Low complexity" evidence="1">
    <location>
        <begin position="105"/>
        <end position="115"/>
    </location>
</feature>
<keyword evidence="3" id="KW-1185">Reference proteome</keyword>
<sequence length="289" mass="30066">MTPCRQPGTDSRTEDGQHSPRSDEPSGEARNSPPPTAARKSTTGGPAGQRPGTAETPVRDDTGKESRTTEKPAPTTPPPRPTPRSPTTEPAGTKGPADTATPSGATAPPRTGRPSPAGPAGPVPVDYSAFCALYRGHYLTYVQTRLHDARFSHVVVGLTLSDLAQQWPQALRSRCTRTYAWDLLTTRVEHALSNGATEAARCSEMYGALPGRRADAVVLHHLLDLPVADAAELMGITTGDLRGELRMATRSLPHLRPGDSPDTTGSARSTGATGSAGTTGPADSGGPTG</sequence>
<proteinExistence type="predicted"/>
<comment type="caution">
    <text evidence="2">The sequence shown here is derived from an EMBL/GenBank/DDBJ whole genome shotgun (WGS) entry which is preliminary data.</text>
</comment>
<feature type="compositionally biased region" description="Low complexity" evidence="1">
    <location>
        <begin position="262"/>
        <end position="289"/>
    </location>
</feature>
<accession>A0A4Y3QV23</accession>
<dbReference type="Proteomes" id="UP000319210">
    <property type="component" value="Unassembled WGS sequence"/>
</dbReference>